<reference evidence="1" key="1">
    <citation type="journal article" date="2015" name="Nature">
        <title>Complex archaea that bridge the gap between prokaryotes and eukaryotes.</title>
        <authorList>
            <person name="Spang A."/>
            <person name="Saw J.H."/>
            <person name="Jorgensen S.L."/>
            <person name="Zaremba-Niedzwiedzka K."/>
            <person name="Martijn J."/>
            <person name="Lind A.E."/>
            <person name="van Eijk R."/>
            <person name="Schleper C."/>
            <person name="Guy L."/>
            <person name="Ettema T.J."/>
        </authorList>
    </citation>
    <scope>NUCLEOTIDE SEQUENCE</scope>
</reference>
<evidence type="ECO:0000313" key="1">
    <source>
        <dbReference type="EMBL" id="KKK68725.1"/>
    </source>
</evidence>
<name>A0A0F8Y4Z4_9ZZZZ</name>
<sequence length="24" mass="2951">GTLYIGVMRRARERLTFREDLELR</sequence>
<organism evidence="1">
    <name type="scientific">marine sediment metagenome</name>
    <dbReference type="NCBI Taxonomy" id="412755"/>
    <lineage>
        <taxon>unclassified sequences</taxon>
        <taxon>metagenomes</taxon>
        <taxon>ecological metagenomes</taxon>
    </lineage>
</organism>
<comment type="caution">
    <text evidence="1">The sequence shown here is derived from an EMBL/GenBank/DDBJ whole genome shotgun (WGS) entry which is preliminary data.</text>
</comment>
<accession>A0A0F8Y4Z4</accession>
<dbReference type="EMBL" id="LAZR01058996">
    <property type="protein sequence ID" value="KKK68725.1"/>
    <property type="molecule type" value="Genomic_DNA"/>
</dbReference>
<dbReference type="AlphaFoldDB" id="A0A0F8Y4Z4"/>
<proteinExistence type="predicted"/>
<feature type="non-terminal residue" evidence="1">
    <location>
        <position position="1"/>
    </location>
</feature>
<gene>
    <name evidence="1" type="ORF">LCGC14_2941150</name>
</gene>
<protein>
    <submittedName>
        <fullName evidence="1">Uncharacterized protein</fullName>
    </submittedName>
</protein>